<reference evidence="2" key="1">
    <citation type="submission" date="2022-07" db="EMBL/GenBank/DDBJ databases">
        <authorList>
            <person name="Kouya T."/>
            <person name="Ishiyama Y."/>
        </authorList>
    </citation>
    <scope>NUCLEOTIDE SEQUENCE</scope>
    <source>
        <strain evidence="2">WR16-4</strain>
    </source>
</reference>
<keyword evidence="1" id="KW-1133">Transmembrane helix</keyword>
<gene>
    <name evidence="2" type="ORF">WR164_01300</name>
</gene>
<keyword evidence="1" id="KW-0812">Transmembrane</keyword>
<keyword evidence="3" id="KW-1185">Reference proteome</keyword>
<dbReference type="EMBL" id="BRPL01000002">
    <property type="protein sequence ID" value="GLB46151.1"/>
    <property type="molecule type" value="Genomic_DNA"/>
</dbReference>
<proteinExistence type="predicted"/>
<dbReference type="AlphaFoldDB" id="A0A9W6AZM0"/>
<evidence type="ECO:0000313" key="2">
    <source>
        <dbReference type="EMBL" id="GLB46151.1"/>
    </source>
</evidence>
<comment type="caution">
    <text evidence="2">The sequence shown here is derived from an EMBL/GenBank/DDBJ whole genome shotgun (WGS) entry which is preliminary data.</text>
</comment>
<evidence type="ECO:0000313" key="3">
    <source>
        <dbReference type="Proteomes" id="UP001144204"/>
    </source>
</evidence>
<organism evidence="2 3">
    <name type="scientific">Philodulcilactobacillus myokoensis</name>
    <dbReference type="NCBI Taxonomy" id="2929573"/>
    <lineage>
        <taxon>Bacteria</taxon>
        <taxon>Bacillati</taxon>
        <taxon>Bacillota</taxon>
        <taxon>Bacilli</taxon>
        <taxon>Lactobacillales</taxon>
        <taxon>Lactobacillaceae</taxon>
        <taxon>Philodulcilactobacillus</taxon>
    </lineage>
</organism>
<evidence type="ECO:0000256" key="1">
    <source>
        <dbReference type="SAM" id="Phobius"/>
    </source>
</evidence>
<feature type="transmembrane region" description="Helical" evidence="1">
    <location>
        <begin position="90"/>
        <end position="108"/>
    </location>
</feature>
<feature type="transmembrane region" description="Helical" evidence="1">
    <location>
        <begin position="37"/>
        <end position="56"/>
    </location>
</feature>
<protein>
    <submittedName>
        <fullName evidence="2">Uncharacterized protein</fullName>
    </submittedName>
</protein>
<reference evidence="2" key="2">
    <citation type="journal article" date="2023" name="PLoS ONE">
        <title>Philodulcilactobacillus myokoensis gen. nov., sp. nov., a fructophilic, acidophilic, and agar-phobic lactic acid bacterium isolated from fermented vegetable extracts.</title>
        <authorList>
            <person name="Kouya T."/>
            <person name="Ishiyama Y."/>
            <person name="Ohashi S."/>
            <person name="Kumakubo R."/>
            <person name="Yamazaki T."/>
            <person name="Otaki T."/>
        </authorList>
    </citation>
    <scope>NUCLEOTIDE SEQUENCE</scope>
    <source>
        <strain evidence="2">WR16-4</strain>
    </source>
</reference>
<sequence length="109" mass="12058">MLNLIGSILLILLMLLIAVVAVIDAFNELKNDDYETGIIIADIITFLAGIIPLEYFIVSRETFIVISIVSSIVVVACAIANGIYSRHFHIMHHVIRIIILGILLTMIIV</sequence>
<dbReference type="RefSeq" id="WP_286135609.1">
    <property type="nucleotide sequence ID" value="NZ_BRPL01000002.1"/>
</dbReference>
<keyword evidence="1" id="KW-0472">Membrane</keyword>
<dbReference type="Proteomes" id="UP001144204">
    <property type="component" value="Unassembled WGS sequence"/>
</dbReference>
<accession>A0A9W6AZM0</accession>
<feature type="transmembrane region" description="Helical" evidence="1">
    <location>
        <begin position="63"/>
        <end position="84"/>
    </location>
</feature>
<name>A0A9W6AZM0_9LACO</name>